<comment type="pathway">
    <text evidence="3">Sesquiterpene biosynthesis; trichothecene biosynthesis.</text>
</comment>
<dbReference type="GO" id="GO:0016106">
    <property type="term" value="P:sesquiterpenoid biosynthetic process"/>
    <property type="evidence" value="ECO:0007669"/>
    <property type="project" value="UniProtKB-UniRule"/>
</dbReference>
<keyword evidence="6" id="KW-1185">Reference proteome</keyword>
<dbReference type="UniPathway" id="UPA00267"/>
<keyword evidence="2 3" id="KW-0456">Lyase</keyword>
<comment type="similarity">
    <text evidence="1 3">Belongs to the trichodiene synthase family.</text>
</comment>
<evidence type="ECO:0000256" key="1">
    <source>
        <dbReference type="ARBA" id="ARBA00007946"/>
    </source>
</evidence>
<dbReference type="EMBL" id="AMGY01000002">
    <property type="protein sequence ID" value="EXJ89683.1"/>
    <property type="molecule type" value="Genomic_DNA"/>
</dbReference>
<feature type="binding site" evidence="4">
    <location>
        <position position="107"/>
    </location>
    <ligand>
        <name>Mg(2+)</name>
        <dbReference type="ChEBI" id="CHEBI:18420"/>
        <label>1</label>
    </ligand>
</feature>
<evidence type="ECO:0000313" key="5">
    <source>
        <dbReference type="EMBL" id="EXJ89683.1"/>
    </source>
</evidence>
<feature type="binding site" evidence="4">
    <location>
        <position position="245"/>
    </location>
    <ligand>
        <name>Mg(2+)</name>
        <dbReference type="ChEBI" id="CHEBI:18420"/>
        <label>3</label>
    </ligand>
</feature>
<gene>
    <name evidence="5" type="ORF">A1O3_02750</name>
</gene>
<dbReference type="eggNOG" id="ENOG502SQ3X">
    <property type="taxonomic scope" value="Eukaryota"/>
</dbReference>
<dbReference type="OrthoDB" id="2998174at2759"/>
<name>W9YAX9_9EURO</name>
<dbReference type="Proteomes" id="UP000019478">
    <property type="component" value="Unassembled WGS sequence"/>
</dbReference>
<dbReference type="Gene3D" id="1.10.600.10">
    <property type="entry name" value="Farnesyl Diphosphate Synthase"/>
    <property type="match status" value="1"/>
</dbReference>
<feature type="binding site" evidence="4">
    <location>
        <position position="237"/>
    </location>
    <ligand>
        <name>Mg(2+)</name>
        <dbReference type="ChEBI" id="CHEBI:18420"/>
        <label>2</label>
    </ligand>
</feature>
<comment type="cofactor">
    <cofactor evidence="4">
        <name>Mg(2+)</name>
        <dbReference type="ChEBI" id="CHEBI:18420"/>
    </cofactor>
</comment>
<evidence type="ECO:0000256" key="2">
    <source>
        <dbReference type="ARBA" id="ARBA00023239"/>
    </source>
</evidence>
<comment type="catalytic activity">
    <reaction evidence="3">
        <text>(2E,6E)-farnesyl diphosphate = trichodiene + diphosphate</text>
        <dbReference type="Rhea" id="RHEA:12052"/>
        <dbReference type="ChEBI" id="CHEBI:15861"/>
        <dbReference type="ChEBI" id="CHEBI:33019"/>
        <dbReference type="ChEBI" id="CHEBI:175763"/>
        <dbReference type="EC" id="4.2.3.6"/>
    </reaction>
</comment>
<proteinExistence type="inferred from homology"/>
<dbReference type="GO" id="GO:0045482">
    <property type="term" value="F:trichodiene synthase activity"/>
    <property type="evidence" value="ECO:0007669"/>
    <property type="project" value="UniProtKB-UniRule"/>
</dbReference>
<dbReference type="SFLD" id="SFLDG01021">
    <property type="entry name" value="Trichodiene_Synthase_Like"/>
    <property type="match status" value="1"/>
</dbReference>
<reference evidence="5 6" key="1">
    <citation type="submission" date="2013-03" db="EMBL/GenBank/DDBJ databases">
        <title>The Genome Sequence of Capronia epimyces CBS 606.96.</title>
        <authorList>
            <consortium name="The Broad Institute Genomics Platform"/>
            <person name="Cuomo C."/>
            <person name="de Hoog S."/>
            <person name="Gorbushina A."/>
            <person name="Walker B."/>
            <person name="Young S.K."/>
            <person name="Zeng Q."/>
            <person name="Gargeya S."/>
            <person name="Fitzgerald M."/>
            <person name="Haas B."/>
            <person name="Abouelleil A."/>
            <person name="Allen A.W."/>
            <person name="Alvarado L."/>
            <person name="Arachchi H.M."/>
            <person name="Berlin A.M."/>
            <person name="Chapman S.B."/>
            <person name="Gainer-Dewar J."/>
            <person name="Goldberg J."/>
            <person name="Griggs A."/>
            <person name="Gujja S."/>
            <person name="Hansen M."/>
            <person name="Howarth C."/>
            <person name="Imamovic A."/>
            <person name="Ireland A."/>
            <person name="Larimer J."/>
            <person name="McCowan C."/>
            <person name="Murphy C."/>
            <person name="Pearson M."/>
            <person name="Poon T.W."/>
            <person name="Priest M."/>
            <person name="Roberts A."/>
            <person name="Saif S."/>
            <person name="Shea T."/>
            <person name="Sisk P."/>
            <person name="Sykes S."/>
            <person name="Wortman J."/>
            <person name="Nusbaum C."/>
            <person name="Birren B."/>
        </authorList>
    </citation>
    <scope>NUCLEOTIDE SEQUENCE [LARGE SCALE GENOMIC DNA]</scope>
    <source>
        <strain evidence="5 6">CBS 606.96</strain>
    </source>
</reference>
<sequence length="396" mass="45292">MALDTVTPTFPSEQFCRSVVRFLDALEYEDDNLTLDERVQGLRYVHSKTAEYFTQALPRETLKRVHPERIAAVTRTISHFIIYCWSRVPRDVQVEISIYLSIINVLDDEINADPNEQMGSFWVDLLQGKQQKHPFWLLMNARLPTLLSHYGSFCSFNIMRCTFDYFEGCWIEQHNFRGYPGSDRYPDFLRRLNCLGGAVGGTMFPAVDFDDQKLFREFACVMAQIDGPVALMNDLFSFYKEFNLDEANLVSNWCAVDGISLDQALERLTDETIHACQQILSVFKDKDPSVLATIRTFIRGYVTWHFCDLRYRLREVYDAAKDHGPVGAKFRQYFEKALDVGWVDLDQWTLTPPENHLSLNGAEVDIDPAQELNPAQVNGAEISEAPAAHEAIAVGG</sequence>
<dbReference type="InterPro" id="IPR024652">
    <property type="entry name" value="Trichodiene_synth"/>
</dbReference>
<evidence type="ECO:0000313" key="6">
    <source>
        <dbReference type="Proteomes" id="UP000019478"/>
    </source>
</evidence>
<feature type="binding site" evidence="4">
    <location>
        <position position="233"/>
    </location>
    <ligand>
        <name>Mg(2+)</name>
        <dbReference type="ChEBI" id="CHEBI:18420"/>
        <label>2</label>
    </ligand>
</feature>
<dbReference type="AlphaFoldDB" id="W9YAX9"/>
<dbReference type="RefSeq" id="XP_007731080.1">
    <property type="nucleotide sequence ID" value="XM_007732890.1"/>
</dbReference>
<dbReference type="SUPFAM" id="SSF48576">
    <property type="entry name" value="Terpenoid synthases"/>
    <property type="match status" value="1"/>
</dbReference>
<dbReference type="InterPro" id="IPR010458">
    <property type="entry name" value="TRI5_ascomyc"/>
</dbReference>
<accession>W9YAX9</accession>
<keyword evidence="4" id="KW-0460">Magnesium</keyword>
<comment type="caution">
    <text evidence="5">The sequence shown here is derived from an EMBL/GenBank/DDBJ whole genome shotgun (WGS) entry which is preliminary data.</text>
</comment>
<protein>
    <recommendedName>
        <fullName evidence="3">Trichodiene synthase</fullName>
        <ecNumber evidence="3">4.2.3.6</ecNumber>
    </recommendedName>
    <alternativeName>
        <fullName evidence="3">Sesquiterpene cyclase</fullName>
    </alternativeName>
</protein>
<dbReference type="SFLD" id="SFLDS00005">
    <property type="entry name" value="Isoprenoid_Synthase_Type_I"/>
    <property type="match status" value="1"/>
</dbReference>
<dbReference type="STRING" id="1182542.W9YAX9"/>
<evidence type="ECO:0000256" key="4">
    <source>
        <dbReference type="PIRSR" id="PIRSR001388-3"/>
    </source>
</evidence>
<dbReference type="Pfam" id="PF06330">
    <property type="entry name" value="TRI5"/>
    <property type="match status" value="1"/>
</dbReference>
<feature type="binding site" evidence="4">
    <location>
        <position position="172"/>
    </location>
    <ligand>
        <name>Mg(2+)</name>
        <dbReference type="ChEBI" id="CHEBI:18420"/>
        <label>1</label>
    </ligand>
</feature>
<dbReference type="EC" id="4.2.3.6" evidence="3"/>
<dbReference type="HOGENOM" id="CLU_733855_0_0_1"/>
<dbReference type="InterPro" id="IPR008949">
    <property type="entry name" value="Isoprenoid_synthase_dom_sf"/>
</dbReference>
<dbReference type="GeneID" id="19166880"/>
<comment type="function">
    <text evidence="3">TS is a member of the terpene cyclase group of enzymes. It catalyzes the isomerization and cyclization of farnesyl pyro-phosphate to form trichodiene, the first cyclic intermediate in the biosynthetic pathway for trichothecenes. It serves to branch trichothecene biosynthesis from the isoprenoid pathway.</text>
</comment>
<dbReference type="PIRSF" id="PIRSF001388">
    <property type="entry name" value="TRI5"/>
    <property type="match status" value="1"/>
</dbReference>
<feature type="binding site" evidence="4">
    <location>
        <position position="241"/>
    </location>
    <ligand>
        <name>Mg(2+)</name>
        <dbReference type="ChEBI" id="CHEBI:18420"/>
        <label>2</label>
    </ligand>
</feature>
<evidence type="ECO:0000256" key="3">
    <source>
        <dbReference type="PIRNR" id="PIRNR001388"/>
    </source>
</evidence>
<organism evidence="5 6">
    <name type="scientific">Capronia epimyces CBS 606.96</name>
    <dbReference type="NCBI Taxonomy" id="1182542"/>
    <lineage>
        <taxon>Eukaryota</taxon>
        <taxon>Fungi</taxon>
        <taxon>Dikarya</taxon>
        <taxon>Ascomycota</taxon>
        <taxon>Pezizomycotina</taxon>
        <taxon>Eurotiomycetes</taxon>
        <taxon>Chaetothyriomycetidae</taxon>
        <taxon>Chaetothyriales</taxon>
        <taxon>Herpotrichiellaceae</taxon>
        <taxon>Capronia</taxon>
    </lineage>
</organism>